<reference evidence="1 2" key="1">
    <citation type="journal article" date="2019" name="Sci. Rep.">
        <title>Orb-weaving spider Araneus ventricosus genome elucidates the spidroin gene catalogue.</title>
        <authorList>
            <person name="Kono N."/>
            <person name="Nakamura H."/>
            <person name="Ohtoshi R."/>
            <person name="Moran D.A.P."/>
            <person name="Shinohara A."/>
            <person name="Yoshida Y."/>
            <person name="Fujiwara M."/>
            <person name="Mori M."/>
            <person name="Tomita M."/>
            <person name="Arakawa K."/>
        </authorList>
    </citation>
    <scope>NUCLEOTIDE SEQUENCE [LARGE SCALE GENOMIC DNA]</scope>
</reference>
<evidence type="ECO:0000313" key="1">
    <source>
        <dbReference type="EMBL" id="GBM67215.1"/>
    </source>
</evidence>
<dbReference type="Proteomes" id="UP000499080">
    <property type="component" value="Unassembled WGS sequence"/>
</dbReference>
<dbReference type="AlphaFoldDB" id="A0A4Y2HPF8"/>
<comment type="caution">
    <text evidence="1">The sequence shown here is derived from an EMBL/GenBank/DDBJ whole genome shotgun (WGS) entry which is preliminary data.</text>
</comment>
<gene>
    <name evidence="1" type="ORF">AVEN_267992_1</name>
</gene>
<proteinExistence type="predicted"/>
<name>A0A4Y2HPF8_ARAVE</name>
<dbReference type="EMBL" id="BGPR01002070">
    <property type="protein sequence ID" value="GBM67215.1"/>
    <property type="molecule type" value="Genomic_DNA"/>
</dbReference>
<sequence>MDISIAAGGLVVGSIGTRAMFGYTAPNV</sequence>
<feature type="non-terminal residue" evidence="1">
    <location>
        <position position="28"/>
    </location>
</feature>
<evidence type="ECO:0000313" key="2">
    <source>
        <dbReference type="Proteomes" id="UP000499080"/>
    </source>
</evidence>
<keyword evidence="2" id="KW-1185">Reference proteome</keyword>
<accession>A0A4Y2HPF8</accession>
<protein>
    <submittedName>
        <fullName evidence="1">Uncharacterized protein</fullName>
    </submittedName>
</protein>
<organism evidence="1 2">
    <name type="scientific">Araneus ventricosus</name>
    <name type="common">Orbweaver spider</name>
    <name type="synonym">Epeira ventricosa</name>
    <dbReference type="NCBI Taxonomy" id="182803"/>
    <lineage>
        <taxon>Eukaryota</taxon>
        <taxon>Metazoa</taxon>
        <taxon>Ecdysozoa</taxon>
        <taxon>Arthropoda</taxon>
        <taxon>Chelicerata</taxon>
        <taxon>Arachnida</taxon>
        <taxon>Araneae</taxon>
        <taxon>Araneomorphae</taxon>
        <taxon>Entelegynae</taxon>
        <taxon>Araneoidea</taxon>
        <taxon>Araneidae</taxon>
        <taxon>Araneus</taxon>
    </lineage>
</organism>